<protein>
    <recommendedName>
        <fullName evidence="4">Centromere-binding protein ParB C-terminal domain-containing protein</fullName>
    </recommendedName>
</protein>
<proteinExistence type="predicted"/>
<keyword evidence="3" id="KW-1185">Reference proteome</keyword>
<organism evidence="2 3">
    <name type="scientific">Schaalia hyovaginalis</name>
    <dbReference type="NCBI Taxonomy" id="29316"/>
    <lineage>
        <taxon>Bacteria</taxon>
        <taxon>Bacillati</taxon>
        <taxon>Actinomycetota</taxon>
        <taxon>Actinomycetes</taxon>
        <taxon>Actinomycetales</taxon>
        <taxon>Actinomycetaceae</taxon>
        <taxon>Schaalia</taxon>
    </lineage>
</organism>
<accession>A0A923IY51</accession>
<dbReference type="EMBL" id="JACHMK010000001">
    <property type="protein sequence ID" value="MBB6335123.1"/>
    <property type="molecule type" value="Genomic_DNA"/>
</dbReference>
<dbReference type="RefSeq" id="WP_184453314.1">
    <property type="nucleotide sequence ID" value="NZ_JACHMK010000001.1"/>
</dbReference>
<evidence type="ECO:0008006" key="4">
    <source>
        <dbReference type="Google" id="ProtNLM"/>
    </source>
</evidence>
<sequence length="113" mass="12008">MTRIEPRKSALSASVVAPSASNDGKSGNAGKGGVVDRPMTRDQAKLTVRISEDLLEEARSAFWQTGPQTGTRSLSAWVADAIAAKLERDRAAFNGGRRFDPVPAGEIPTGRRS</sequence>
<dbReference type="AlphaFoldDB" id="A0A923IY51"/>
<feature type="region of interest" description="Disordered" evidence="1">
    <location>
        <begin position="1"/>
        <end position="40"/>
    </location>
</feature>
<evidence type="ECO:0000256" key="1">
    <source>
        <dbReference type="SAM" id="MobiDB-lite"/>
    </source>
</evidence>
<comment type="caution">
    <text evidence="2">The sequence shown here is derived from an EMBL/GenBank/DDBJ whole genome shotgun (WGS) entry which is preliminary data.</text>
</comment>
<feature type="compositionally biased region" description="Low complexity" evidence="1">
    <location>
        <begin position="9"/>
        <end position="21"/>
    </location>
</feature>
<dbReference type="Proteomes" id="UP000617426">
    <property type="component" value="Unassembled WGS sequence"/>
</dbReference>
<evidence type="ECO:0000313" key="3">
    <source>
        <dbReference type="Proteomes" id="UP000617426"/>
    </source>
</evidence>
<dbReference type="Gene3D" id="6.10.180.30">
    <property type="match status" value="1"/>
</dbReference>
<reference evidence="2" key="1">
    <citation type="submission" date="2020-08" db="EMBL/GenBank/DDBJ databases">
        <title>Sequencing the genomes of 1000 actinobacteria strains.</title>
        <authorList>
            <person name="Klenk H.-P."/>
        </authorList>
    </citation>
    <scope>NUCLEOTIDE SEQUENCE</scope>
    <source>
        <strain evidence="2">DSM 10695</strain>
    </source>
</reference>
<gene>
    <name evidence="2" type="ORF">HD592_001688</name>
</gene>
<name>A0A923IY51_9ACTO</name>
<evidence type="ECO:0000313" key="2">
    <source>
        <dbReference type="EMBL" id="MBB6335123.1"/>
    </source>
</evidence>
<feature type="region of interest" description="Disordered" evidence="1">
    <location>
        <begin position="94"/>
        <end position="113"/>
    </location>
</feature>